<comment type="caution">
    <text evidence="2">The sequence shown here is derived from an EMBL/GenBank/DDBJ whole genome shotgun (WGS) entry which is preliminary data.</text>
</comment>
<sequence>MAMTSCTTASAGAAVAMGFWPMTGGPALKAGGAMGSDRVERDSLDGEANDTAGVTVRRGESTDAVRLVRRTGRYGCHFDRRPEALARGAVQSRRVASGVADTARGGDAYAPDAGPAAGAARRPSISVPDSTGSASPGACGAYGDWPATPWRLYFTFRSWEHKPVIELSSTPGIFTPNARPAVLTVHVTTVDRAALRAIKGALARGDADADAELAIVAVEA</sequence>
<feature type="region of interest" description="Disordered" evidence="1">
    <location>
        <begin position="106"/>
        <end position="137"/>
    </location>
</feature>
<evidence type="ECO:0000313" key="3">
    <source>
        <dbReference type="Proteomes" id="UP001082899"/>
    </source>
</evidence>
<name>A0ABT3ZL06_9BURK</name>
<evidence type="ECO:0000313" key="2">
    <source>
        <dbReference type="EMBL" id="MCY0387219.1"/>
    </source>
</evidence>
<dbReference type="Proteomes" id="UP001082899">
    <property type="component" value="Unassembled WGS sequence"/>
</dbReference>
<evidence type="ECO:0000256" key="1">
    <source>
        <dbReference type="SAM" id="MobiDB-lite"/>
    </source>
</evidence>
<dbReference type="EMBL" id="JAPMXC010000001">
    <property type="protein sequence ID" value="MCY0387219.1"/>
    <property type="molecule type" value="Genomic_DNA"/>
</dbReference>
<protein>
    <submittedName>
        <fullName evidence="2">Uncharacterized protein</fullName>
    </submittedName>
</protein>
<feature type="region of interest" description="Disordered" evidence="1">
    <location>
        <begin position="31"/>
        <end position="52"/>
    </location>
</feature>
<gene>
    <name evidence="2" type="ORF">OVY01_08230</name>
</gene>
<accession>A0ABT3ZL06</accession>
<organism evidence="2 3">
    <name type="scientific">Robbsia betulipollinis</name>
    <dbReference type="NCBI Taxonomy" id="2981849"/>
    <lineage>
        <taxon>Bacteria</taxon>
        <taxon>Pseudomonadati</taxon>
        <taxon>Pseudomonadota</taxon>
        <taxon>Betaproteobacteria</taxon>
        <taxon>Burkholderiales</taxon>
        <taxon>Burkholderiaceae</taxon>
        <taxon>Robbsia</taxon>
    </lineage>
</organism>
<keyword evidence="3" id="KW-1185">Reference proteome</keyword>
<reference evidence="2" key="1">
    <citation type="submission" date="2022-11" db="EMBL/GenBank/DDBJ databases">
        <title>Robbsia betulipollinis sp. nov., isolated from pollen of birch (Betula pendula).</title>
        <authorList>
            <person name="Shi H."/>
            <person name="Ambika Manirajan B."/>
            <person name="Ratering S."/>
            <person name="Geissler-Plaum R."/>
            <person name="Schnell S."/>
        </authorList>
    </citation>
    <scope>NUCLEOTIDE SEQUENCE</scope>
    <source>
        <strain evidence="2">Bb-Pol-6</strain>
    </source>
</reference>
<feature type="compositionally biased region" description="Low complexity" evidence="1">
    <location>
        <begin position="106"/>
        <end position="123"/>
    </location>
</feature>
<proteinExistence type="predicted"/>